<organism evidence="2 3">
    <name type="scientific">Pelagibacterium lentulum</name>
    <dbReference type="NCBI Taxonomy" id="2029865"/>
    <lineage>
        <taxon>Bacteria</taxon>
        <taxon>Pseudomonadati</taxon>
        <taxon>Pseudomonadota</taxon>
        <taxon>Alphaproteobacteria</taxon>
        <taxon>Hyphomicrobiales</taxon>
        <taxon>Devosiaceae</taxon>
        <taxon>Pelagibacterium</taxon>
    </lineage>
</organism>
<protein>
    <recommendedName>
        <fullName evidence="4">GcrA cell cycle regulator</fullName>
    </recommendedName>
</protein>
<name>A0A916W3N0_9HYPH</name>
<proteinExistence type="predicted"/>
<evidence type="ECO:0008006" key="4">
    <source>
        <dbReference type="Google" id="ProtNLM"/>
    </source>
</evidence>
<accession>A0A916W3N0</accession>
<evidence type="ECO:0000313" key="3">
    <source>
        <dbReference type="Proteomes" id="UP000596977"/>
    </source>
</evidence>
<dbReference type="OrthoDB" id="8377594at2"/>
<dbReference type="Pfam" id="PF07750">
    <property type="entry name" value="GcrA"/>
    <property type="match status" value="1"/>
</dbReference>
<sequence length="161" mass="17572">MSAIQMSRFATEWPEADIARLRAYWDEGLTAAEIAKRLGYGRNAVLGKIFRLKLPKRRDARTGETSRRPIKAVHTRKRTPKGDKIANVDATGMKILRSDVWTALPGTSPVPLLERTGCRWPIDGEGGVALFCNGCVDGGQSYCAAHGALAPRHDPESEDGA</sequence>
<feature type="region of interest" description="Disordered" evidence="1">
    <location>
        <begin position="60"/>
        <end position="80"/>
    </location>
</feature>
<gene>
    <name evidence="2" type="ORF">GCM10011499_37650</name>
</gene>
<dbReference type="AlphaFoldDB" id="A0A916W3N0"/>
<dbReference type="RefSeq" id="WP_127071825.1">
    <property type="nucleotide sequence ID" value="NZ_BMKB01000010.1"/>
</dbReference>
<dbReference type="InterPro" id="IPR011681">
    <property type="entry name" value="GcrA"/>
</dbReference>
<feature type="compositionally biased region" description="Basic residues" evidence="1">
    <location>
        <begin position="68"/>
        <end position="79"/>
    </location>
</feature>
<dbReference type="EMBL" id="BMKB01000010">
    <property type="protein sequence ID" value="GGA63753.1"/>
    <property type="molecule type" value="Genomic_DNA"/>
</dbReference>
<comment type="caution">
    <text evidence="2">The sequence shown here is derived from an EMBL/GenBank/DDBJ whole genome shotgun (WGS) entry which is preliminary data.</text>
</comment>
<evidence type="ECO:0000313" key="2">
    <source>
        <dbReference type="EMBL" id="GGA63753.1"/>
    </source>
</evidence>
<reference evidence="2 3" key="1">
    <citation type="journal article" date="2014" name="Int. J. Syst. Evol. Microbiol.">
        <title>Complete genome sequence of Corynebacterium casei LMG S-19264T (=DSM 44701T), isolated from a smear-ripened cheese.</title>
        <authorList>
            <consortium name="US DOE Joint Genome Institute (JGI-PGF)"/>
            <person name="Walter F."/>
            <person name="Albersmeier A."/>
            <person name="Kalinowski J."/>
            <person name="Ruckert C."/>
        </authorList>
    </citation>
    <scope>NUCLEOTIDE SEQUENCE [LARGE SCALE GENOMIC DNA]</scope>
    <source>
        <strain evidence="2 3">CGMCC 1.15896</strain>
    </source>
</reference>
<evidence type="ECO:0000256" key="1">
    <source>
        <dbReference type="SAM" id="MobiDB-lite"/>
    </source>
</evidence>
<keyword evidence="3" id="KW-1185">Reference proteome</keyword>
<dbReference type="Proteomes" id="UP000596977">
    <property type="component" value="Unassembled WGS sequence"/>
</dbReference>